<dbReference type="OrthoDB" id="1656091at2759"/>
<accession>A0A6A4M388</accession>
<dbReference type="Proteomes" id="UP000428333">
    <property type="component" value="Linkage Group LG02"/>
</dbReference>
<sequence length="71" mass="7996">MCYCYTKPAVRGNGRPAVRYTKKVEDGKSRLSTLILSQEADCSVKARRMAWVVMTLEGKLSNVVAVEFQRV</sequence>
<organism evidence="1 2">
    <name type="scientific">Rhododendron williamsianum</name>
    <dbReference type="NCBI Taxonomy" id="262921"/>
    <lineage>
        <taxon>Eukaryota</taxon>
        <taxon>Viridiplantae</taxon>
        <taxon>Streptophyta</taxon>
        <taxon>Embryophyta</taxon>
        <taxon>Tracheophyta</taxon>
        <taxon>Spermatophyta</taxon>
        <taxon>Magnoliopsida</taxon>
        <taxon>eudicotyledons</taxon>
        <taxon>Gunneridae</taxon>
        <taxon>Pentapetalae</taxon>
        <taxon>asterids</taxon>
        <taxon>Ericales</taxon>
        <taxon>Ericaceae</taxon>
        <taxon>Ericoideae</taxon>
        <taxon>Rhodoreae</taxon>
        <taxon>Rhododendron</taxon>
    </lineage>
</organism>
<evidence type="ECO:0000313" key="1">
    <source>
        <dbReference type="EMBL" id="KAE9464985.1"/>
    </source>
</evidence>
<name>A0A6A4M388_9ERIC</name>
<reference evidence="1 2" key="1">
    <citation type="journal article" date="2019" name="Genome Biol. Evol.">
        <title>The Rhododendron genome and chromosomal organization provide insight into shared whole-genome duplications across the heath family (Ericaceae).</title>
        <authorList>
            <person name="Soza V.L."/>
            <person name="Lindsley D."/>
            <person name="Waalkes A."/>
            <person name="Ramage E."/>
            <person name="Patwardhan R.P."/>
            <person name="Burton J.N."/>
            <person name="Adey A."/>
            <person name="Kumar A."/>
            <person name="Qiu R."/>
            <person name="Shendure J."/>
            <person name="Hall B."/>
        </authorList>
    </citation>
    <scope>NUCLEOTIDE SEQUENCE [LARGE SCALE GENOMIC DNA]</scope>
    <source>
        <strain evidence="1">RSF 1966-606</strain>
    </source>
</reference>
<feature type="non-terminal residue" evidence="1">
    <location>
        <position position="1"/>
    </location>
</feature>
<proteinExistence type="predicted"/>
<protein>
    <submittedName>
        <fullName evidence="1">Uncharacterized protein</fullName>
    </submittedName>
</protein>
<dbReference type="EMBL" id="QEFC01000310">
    <property type="protein sequence ID" value="KAE9464985.1"/>
    <property type="molecule type" value="Genomic_DNA"/>
</dbReference>
<comment type="caution">
    <text evidence="1">The sequence shown here is derived from an EMBL/GenBank/DDBJ whole genome shotgun (WGS) entry which is preliminary data.</text>
</comment>
<gene>
    <name evidence="1" type="ORF">C3L33_03102</name>
</gene>
<dbReference type="AlphaFoldDB" id="A0A6A4M388"/>
<evidence type="ECO:0000313" key="2">
    <source>
        <dbReference type="Proteomes" id="UP000428333"/>
    </source>
</evidence>
<keyword evidence="2" id="KW-1185">Reference proteome</keyword>